<dbReference type="EMBL" id="CP036532">
    <property type="protein sequence ID" value="QBK31912.1"/>
    <property type="molecule type" value="Genomic_DNA"/>
</dbReference>
<dbReference type="RefSeq" id="WP_131617560.1">
    <property type="nucleotide sequence ID" value="NZ_CP036532.1"/>
</dbReference>
<keyword evidence="3" id="KW-1185">Reference proteome</keyword>
<name>A0A4P6V3B2_9HYPH</name>
<proteinExistence type="predicted"/>
<gene>
    <name evidence="2" type="ORF">E0E05_15730</name>
</gene>
<reference evidence="2 3" key="1">
    <citation type="journal article" date="2017" name="Int. J. Syst. Evol. Microbiol.">
        <title>Roseitalea porphyridii gen. nov., sp. nov., isolated from a red alga, and reclassification of Hoeflea suaedae Chung et al. 2013 as Pseudohoeflea suaedae gen. nov., comb. nov.</title>
        <authorList>
            <person name="Hyeon J.W."/>
            <person name="Jeong S.E."/>
            <person name="Baek K."/>
            <person name="Jeon C.O."/>
        </authorList>
    </citation>
    <scope>NUCLEOTIDE SEQUENCE [LARGE SCALE GENOMIC DNA]</scope>
    <source>
        <strain evidence="2 3">MA7-20</strain>
    </source>
</reference>
<feature type="region of interest" description="Disordered" evidence="1">
    <location>
        <begin position="1"/>
        <end position="59"/>
    </location>
</feature>
<organism evidence="2 3">
    <name type="scientific">Roseitalea porphyridii</name>
    <dbReference type="NCBI Taxonomy" id="1852022"/>
    <lineage>
        <taxon>Bacteria</taxon>
        <taxon>Pseudomonadati</taxon>
        <taxon>Pseudomonadota</taxon>
        <taxon>Alphaproteobacteria</taxon>
        <taxon>Hyphomicrobiales</taxon>
        <taxon>Ahrensiaceae</taxon>
        <taxon>Roseitalea</taxon>
    </lineage>
</organism>
<evidence type="ECO:0000313" key="3">
    <source>
        <dbReference type="Proteomes" id="UP000293719"/>
    </source>
</evidence>
<dbReference type="GeneID" id="90768757"/>
<evidence type="ECO:0000313" key="2">
    <source>
        <dbReference type="EMBL" id="QBK31912.1"/>
    </source>
</evidence>
<protein>
    <submittedName>
        <fullName evidence="2">Uncharacterized protein</fullName>
    </submittedName>
</protein>
<dbReference type="KEGG" id="rpod:E0E05_15730"/>
<sequence length="59" mass="6409">MPQPVIEGTPAEVRQEQAEQQAAADKPKRARRPRKKADDGETGGPDEGSDQQERPVAAE</sequence>
<accession>A0A4P6V3B2</accession>
<evidence type="ECO:0000256" key="1">
    <source>
        <dbReference type="SAM" id="MobiDB-lite"/>
    </source>
</evidence>
<dbReference type="Proteomes" id="UP000293719">
    <property type="component" value="Chromosome"/>
</dbReference>
<dbReference type="AlphaFoldDB" id="A0A4P6V3B2"/>